<comment type="similarity">
    <text evidence="1 4 7">Belongs to the aldehyde dehydrogenase family.</text>
</comment>
<dbReference type="InterPro" id="IPR016161">
    <property type="entry name" value="Ald_DH/histidinol_DH"/>
</dbReference>
<name>M2NH78_9FIRM</name>
<accession>M2NH78</accession>
<dbReference type="AlphaFoldDB" id="M2NH78"/>
<feature type="domain" description="Aldehyde dehydrogenase" evidence="8">
    <location>
        <begin position="26"/>
        <end position="428"/>
    </location>
</feature>
<dbReference type="PANTHER" id="PTHR43570">
    <property type="entry name" value="ALDEHYDE DEHYDROGENASE"/>
    <property type="match status" value="1"/>
</dbReference>
<keyword evidence="10" id="KW-1185">Reference proteome</keyword>
<dbReference type="BioCyc" id="ECAT999415-HMP:GTTI-13-MONOMER"/>
<dbReference type="STRING" id="999415.HMPREF9943_00010"/>
<dbReference type="Pfam" id="PF00171">
    <property type="entry name" value="Aldedh"/>
    <property type="match status" value="1"/>
</dbReference>
<evidence type="ECO:0000256" key="6">
    <source>
        <dbReference type="PROSITE-ProRule" id="PRU10007"/>
    </source>
</evidence>
<keyword evidence="3" id="KW-0520">NAD</keyword>
<dbReference type="FunFam" id="3.40.605.10:FF:000004">
    <property type="entry name" value="Aldehyde dehydrogenase"/>
    <property type="match status" value="1"/>
</dbReference>
<dbReference type="GO" id="GO:0006081">
    <property type="term" value="P:aldehyde metabolic process"/>
    <property type="evidence" value="ECO:0007669"/>
    <property type="project" value="InterPro"/>
</dbReference>
<dbReference type="eggNOG" id="COG1012">
    <property type="taxonomic scope" value="Bacteria"/>
</dbReference>
<dbReference type="EMBL" id="AGEJ01000001">
    <property type="protein sequence ID" value="EMD17578.1"/>
    <property type="molecule type" value="Genomic_DNA"/>
</dbReference>
<evidence type="ECO:0000256" key="7">
    <source>
        <dbReference type="RuleBase" id="RU003345"/>
    </source>
</evidence>
<dbReference type="PIRSF" id="PIRSF036492">
    <property type="entry name" value="ALDH"/>
    <property type="match status" value="1"/>
</dbReference>
<evidence type="ECO:0000259" key="8">
    <source>
        <dbReference type="Pfam" id="PF00171"/>
    </source>
</evidence>
<evidence type="ECO:0000313" key="10">
    <source>
        <dbReference type="Proteomes" id="UP000011758"/>
    </source>
</evidence>
<dbReference type="InterPro" id="IPR029510">
    <property type="entry name" value="Ald_DH_CS_GLU"/>
</dbReference>
<evidence type="ECO:0000256" key="3">
    <source>
        <dbReference type="ARBA" id="ARBA00023027"/>
    </source>
</evidence>
<dbReference type="Proteomes" id="UP000011758">
    <property type="component" value="Unassembled WGS sequence"/>
</dbReference>
<dbReference type="PROSITE" id="PS00070">
    <property type="entry name" value="ALDEHYDE_DEHYDR_CYS"/>
    <property type="match status" value="1"/>
</dbReference>
<dbReference type="OrthoDB" id="9762913at2"/>
<dbReference type="InterPro" id="IPR016160">
    <property type="entry name" value="Ald_DH_CS_CYS"/>
</dbReference>
<dbReference type="PROSITE" id="PS00687">
    <property type="entry name" value="ALDEHYDE_DEHYDR_GLU"/>
    <property type="match status" value="1"/>
</dbReference>
<dbReference type="GO" id="GO:0005737">
    <property type="term" value="C:cytoplasm"/>
    <property type="evidence" value="ECO:0007669"/>
    <property type="project" value="TreeGrafter"/>
</dbReference>
<feature type="active site" evidence="5 6">
    <location>
        <position position="210"/>
    </location>
</feature>
<organism evidence="9 10">
    <name type="scientific">Eggerthia catenaformis OT 569 = DSM 20559</name>
    <dbReference type="NCBI Taxonomy" id="999415"/>
    <lineage>
        <taxon>Bacteria</taxon>
        <taxon>Bacillati</taxon>
        <taxon>Bacillota</taxon>
        <taxon>Erysipelotrichia</taxon>
        <taxon>Erysipelotrichales</taxon>
        <taxon>Coprobacillaceae</taxon>
        <taxon>Eggerthia</taxon>
    </lineage>
</organism>
<dbReference type="Gene3D" id="3.40.605.10">
    <property type="entry name" value="Aldehyde Dehydrogenase, Chain A, domain 1"/>
    <property type="match status" value="1"/>
</dbReference>
<dbReference type="RefSeq" id="WP_004801021.1">
    <property type="nucleotide sequence ID" value="NZ_KB446646.1"/>
</dbReference>
<feature type="active site" evidence="5">
    <location>
        <position position="244"/>
    </location>
</feature>
<evidence type="ECO:0000256" key="4">
    <source>
        <dbReference type="PIRNR" id="PIRNR036492"/>
    </source>
</evidence>
<dbReference type="FunFam" id="3.40.309.10:FF:000003">
    <property type="entry name" value="Aldehyde dehydrogenase"/>
    <property type="match status" value="1"/>
</dbReference>
<sequence length="454" mass="51822">MNIYKEVLEHQKSYYKTKITYKKDIRINTLKNLRAWIHSHDDLIVEALNKDLGKSEGEAYMTEIGMALSSISFALKNIKKIIRKHRTRTPLHEFLSKSYTLYEPYGNVLIISPWNYPFLLSIEPLVGAVAAGNCIILKPSEYSKHTSALIRQMIEDVFDSGHVCVIEGDSEVSSELLKLNFDYIFFTGNAQVGQLVYQAAAKHLTPVTLELGGKSPCIISDSIPLKTTVKRIIFGKFLNAGQTCVAPDYILVQEQLKFFLYDYIDQFIHEFFGDNPLESENLCKIINQKHFNRLIHLLDNQDIILGGHYDTKTLKIAPTIIENVDLNSPIMKEEIFGPILPIITYKNIDEVINYINKQDKPLALYLFSDNKIEQTRILTETSFGGGCINDTINHLSNQNLPFGGVGLSGIGHYHGKYTYETFSHKKSIMHKSIRIDTPLRYYPINSKIMKKFLK</sequence>
<evidence type="ECO:0000313" key="9">
    <source>
        <dbReference type="EMBL" id="EMD17578.1"/>
    </source>
</evidence>
<reference evidence="9 10" key="1">
    <citation type="submission" date="2013-02" db="EMBL/GenBank/DDBJ databases">
        <title>The Genome Sequence of Lactobacillus catenaformis F0143.</title>
        <authorList>
            <consortium name="The Broad Institute Genome Sequencing Platform"/>
            <person name="Earl A."/>
            <person name="Ward D."/>
            <person name="Feldgarden M."/>
            <person name="Gevers D."/>
            <person name="Izard J."/>
            <person name="Blanton J.M."/>
            <person name="Mathney J."/>
            <person name="Dewhirst F.E."/>
            <person name="Young S.K."/>
            <person name="Zeng Q."/>
            <person name="Gargeya S."/>
            <person name="Fitzgerald M."/>
            <person name="Haas B."/>
            <person name="Abouelleil A."/>
            <person name="Alvarado L."/>
            <person name="Arachchi H.M."/>
            <person name="Berlin A."/>
            <person name="Chapman S.B."/>
            <person name="Gearin G."/>
            <person name="Goldberg J."/>
            <person name="Griggs A."/>
            <person name="Gujja S."/>
            <person name="Hansen M."/>
            <person name="Heiman D."/>
            <person name="Howarth C."/>
            <person name="Larimer J."/>
            <person name="Lui A."/>
            <person name="MacDonald P.J.P."/>
            <person name="McCowen C."/>
            <person name="Montmayeur A."/>
            <person name="Murphy C."/>
            <person name="Neiman D."/>
            <person name="Pearson M."/>
            <person name="Priest M."/>
            <person name="Roberts A."/>
            <person name="Saif S."/>
            <person name="Shea T."/>
            <person name="Sisk P."/>
            <person name="Stolte C."/>
            <person name="Sykes S."/>
            <person name="Wortman J."/>
            <person name="Nusbaum C."/>
            <person name="Birren B."/>
        </authorList>
    </citation>
    <scope>NUCLEOTIDE SEQUENCE [LARGE SCALE GENOMIC DNA]</scope>
    <source>
        <strain evidence="9 10">OT 569</strain>
    </source>
</reference>
<dbReference type="PATRIC" id="fig|999415.3.peg.12"/>
<gene>
    <name evidence="9" type="ORF">HMPREF9943_00010</name>
</gene>
<dbReference type="PANTHER" id="PTHR43570:SF16">
    <property type="entry name" value="ALDEHYDE DEHYDROGENASE TYPE III, ISOFORM Q"/>
    <property type="match status" value="1"/>
</dbReference>
<evidence type="ECO:0000256" key="5">
    <source>
        <dbReference type="PIRSR" id="PIRSR036492-1"/>
    </source>
</evidence>
<dbReference type="InterPro" id="IPR016162">
    <property type="entry name" value="Ald_DH_N"/>
</dbReference>
<dbReference type="GO" id="GO:0004029">
    <property type="term" value="F:aldehyde dehydrogenase (NAD+) activity"/>
    <property type="evidence" value="ECO:0007669"/>
    <property type="project" value="TreeGrafter"/>
</dbReference>
<evidence type="ECO:0000256" key="2">
    <source>
        <dbReference type="ARBA" id="ARBA00023002"/>
    </source>
</evidence>
<proteinExistence type="inferred from homology"/>
<dbReference type="InterPro" id="IPR016163">
    <property type="entry name" value="Ald_DH_C"/>
</dbReference>
<evidence type="ECO:0000256" key="1">
    <source>
        <dbReference type="ARBA" id="ARBA00009986"/>
    </source>
</evidence>
<dbReference type="SUPFAM" id="SSF53720">
    <property type="entry name" value="ALDH-like"/>
    <property type="match status" value="1"/>
</dbReference>
<dbReference type="InterPro" id="IPR015590">
    <property type="entry name" value="Aldehyde_DH_dom"/>
</dbReference>
<dbReference type="InterPro" id="IPR012394">
    <property type="entry name" value="Aldehyde_DH_NAD(P)"/>
</dbReference>
<dbReference type="Gene3D" id="3.40.309.10">
    <property type="entry name" value="Aldehyde Dehydrogenase, Chain A, domain 2"/>
    <property type="match status" value="1"/>
</dbReference>
<dbReference type="CDD" id="cd07136">
    <property type="entry name" value="ALDH_YwdH-P39616"/>
    <property type="match status" value="1"/>
</dbReference>
<protein>
    <recommendedName>
        <fullName evidence="4">Aldehyde dehydrogenase</fullName>
    </recommendedName>
</protein>
<keyword evidence="2 4" id="KW-0560">Oxidoreductase</keyword>
<comment type="caution">
    <text evidence="9">The sequence shown here is derived from an EMBL/GenBank/DDBJ whole genome shotgun (WGS) entry which is preliminary data.</text>
</comment>